<keyword evidence="3" id="KW-0808">Transferase</keyword>
<dbReference type="HOGENOM" id="CLU_020569_1_1_9"/>
<keyword evidence="8" id="KW-0804">Transcription</keyword>
<dbReference type="PANTHER" id="PTHR32248">
    <property type="entry name" value="RNA POLYMERASE SIGMA-54 FACTOR"/>
    <property type="match status" value="1"/>
</dbReference>
<dbReference type="Gene3D" id="1.10.10.1330">
    <property type="entry name" value="RNA polymerase sigma-54 factor, core-binding domain"/>
    <property type="match status" value="1"/>
</dbReference>
<dbReference type="Pfam" id="PF04552">
    <property type="entry name" value="Sigma54_DBD"/>
    <property type="match status" value="1"/>
</dbReference>
<keyword evidence="9" id="KW-0175">Coiled coil</keyword>
<dbReference type="InterPro" id="IPR007046">
    <property type="entry name" value="RNA_pol_sigma_54_core-bd"/>
</dbReference>
<dbReference type="GO" id="GO:0000428">
    <property type="term" value="C:DNA-directed RNA polymerase complex"/>
    <property type="evidence" value="ECO:0007669"/>
    <property type="project" value="UniProtKB-KW"/>
</dbReference>
<evidence type="ECO:0000256" key="9">
    <source>
        <dbReference type="SAM" id="Coils"/>
    </source>
</evidence>
<dbReference type="GO" id="GO:0006352">
    <property type="term" value="P:DNA-templated transcription initiation"/>
    <property type="evidence" value="ECO:0007669"/>
    <property type="project" value="InterPro"/>
</dbReference>
<keyword evidence="4" id="KW-0548">Nucleotidyltransferase</keyword>
<feature type="coiled-coil region" evidence="9">
    <location>
        <begin position="18"/>
        <end position="45"/>
    </location>
</feature>
<protein>
    <submittedName>
        <fullName evidence="12">Putative RNA polymerase sigma-54 factor RpoN</fullName>
    </submittedName>
</protein>
<dbReference type="InterPro" id="IPR038709">
    <property type="entry name" value="RpoN_core-bd_sf"/>
</dbReference>
<organism evidence="12 13">
    <name type="scientific">Peptoclostridium acidaminophilum DSM 3953</name>
    <dbReference type="NCBI Taxonomy" id="1286171"/>
    <lineage>
        <taxon>Bacteria</taxon>
        <taxon>Bacillati</taxon>
        <taxon>Bacillota</taxon>
        <taxon>Clostridia</taxon>
        <taxon>Peptostreptococcales</taxon>
        <taxon>Peptoclostridiaceae</taxon>
        <taxon>Peptoclostridium</taxon>
    </lineage>
</organism>
<dbReference type="GO" id="GO:0003677">
    <property type="term" value="F:DNA binding"/>
    <property type="evidence" value="ECO:0007669"/>
    <property type="project" value="UniProtKB-KW"/>
</dbReference>
<sequence length="445" mass="50990">MNMNFKLNIEQSQKLVISQQLKQSLQILNMTLQELEVEILKESLENPVLEVEEKRDDIDWEKFIEHVSSGKSDETYTAYSNDEDRYSMENFVGYEAGMYEYLKGQAGCMLKNEAEMGIALEIINSLDERGYLPESTEEIATRLGVPEEKVMDMLVIVQSLDPAGIGARSLSECLVLQLHENGIIDDRLENIINSDLEMLSMKKHRELCKKYKIDIDTLRYYIEIIRTLEPMPGRVFSNERATYVTPDVIVEKVDGDFEVYLNEYSTPRIRINDYYKSLLKSAGDDAAKEYIKQKLGSAANLIRNIESRKSTILGISMEILKRQRAFFEKGVNHLKPMIMKDIAQELGFHESTVSRAVNGKYMLTPHGLFELRFFFSGSPSCDDIAANSIKNILREIIDKEDKKKPLSDQAICKLLENKGIDISRRTVAKYRDELGILSSSQRKQA</sequence>
<dbReference type="PANTHER" id="PTHR32248:SF4">
    <property type="entry name" value="RNA POLYMERASE SIGMA-54 FACTOR"/>
    <property type="match status" value="1"/>
</dbReference>
<evidence type="ECO:0000313" key="12">
    <source>
        <dbReference type="EMBL" id="AHM56878.1"/>
    </source>
</evidence>
<dbReference type="GO" id="GO:0016779">
    <property type="term" value="F:nucleotidyltransferase activity"/>
    <property type="evidence" value="ECO:0007669"/>
    <property type="project" value="UniProtKB-KW"/>
</dbReference>
<evidence type="ECO:0000259" key="10">
    <source>
        <dbReference type="Pfam" id="PF04552"/>
    </source>
</evidence>
<evidence type="ECO:0000313" key="13">
    <source>
        <dbReference type="Proteomes" id="UP000019591"/>
    </source>
</evidence>
<dbReference type="STRING" id="1286171.EAL2_c15830"/>
<evidence type="ECO:0000256" key="8">
    <source>
        <dbReference type="ARBA" id="ARBA00023163"/>
    </source>
</evidence>
<dbReference type="PROSITE" id="PS00718">
    <property type="entry name" value="SIGMA54_2"/>
    <property type="match status" value="1"/>
</dbReference>
<feature type="domain" description="RNA polymerase sigma factor 54 core-binding" evidence="11">
    <location>
        <begin position="88"/>
        <end position="275"/>
    </location>
</feature>
<evidence type="ECO:0000259" key="11">
    <source>
        <dbReference type="Pfam" id="PF04963"/>
    </source>
</evidence>
<evidence type="ECO:0000256" key="5">
    <source>
        <dbReference type="ARBA" id="ARBA00023015"/>
    </source>
</evidence>
<dbReference type="GO" id="GO:0016987">
    <property type="term" value="F:sigma factor activity"/>
    <property type="evidence" value="ECO:0007669"/>
    <property type="project" value="UniProtKB-KW"/>
</dbReference>
<dbReference type="PROSITE" id="PS00717">
    <property type="entry name" value="SIGMA54_1"/>
    <property type="match status" value="1"/>
</dbReference>
<dbReference type="KEGG" id="eac:EAL2_c15830"/>
<dbReference type="PRINTS" id="PR00045">
    <property type="entry name" value="SIGMA54FCT"/>
</dbReference>
<keyword evidence="7" id="KW-0238">DNA-binding</keyword>
<feature type="domain" description="RNA polymerase sigma factor 54 DNA-binding" evidence="10">
    <location>
        <begin position="289"/>
        <end position="444"/>
    </location>
</feature>
<reference evidence="12 13" key="1">
    <citation type="journal article" date="2014" name="Genome Announc.">
        <title>Complete Genome Sequence of Amino Acid-Utilizing Eubacterium acidaminophilum al-2 (DSM 3953).</title>
        <authorList>
            <person name="Poehlein A."/>
            <person name="Andreesen J.R."/>
            <person name="Daniel R."/>
        </authorList>
    </citation>
    <scope>NUCLEOTIDE SEQUENCE [LARGE SCALE GENOMIC DNA]</scope>
    <source>
        <strain evidence="12 13">DSM 3953</strain>
    </source>
</reference>
<evidence type="ECO:0000256" key="4">
    <source>
        <dbReference type="ARBA" id="ARBA00022695"/>
    </source>
</evidence>
<dbReference type="Pfam" id="PF00309">
    <property type="entry name" value="Sigma54_AID"/>
    <property type="match status" value="1"/>
</dbReference>
<dbReference type="NCBIfam" id="TIGR02395">
    <property type="entry name" value="rpoN_sigma"/>
    <property type="match status" value="1"/>
</dbReference>
<dbReference type="PIRSF" id="PIRSF000774">
    <property type="entry name" value="RpoN"/>
    <property type="match status" value="1"/>
</dbReference>
<gene>
    <name evidence="12" type="primary">rpoN</name>
    <name evidence="12" type="ORF">EAL2_c15830</name>
</gene>
<dbReference type="PATRIC" id="fig|1286171.3.peg.1534"/>
<comment type="similarity">
    <text evidence="1">Belongs to the sigma-54 factor family.</text>
</comment>
<evidence type="ECO:0000256" key="6">
    <source>
        <dbReference type="ARBA" id="ARBA00023082"/>
    </source>
</evidence>
<keyword evidence="13" id="KW-1185">Reference proteome</keyword>
<evidence type="ECO:0000256" key="7">
    <source>
        <dbReference type="ARBA" id="ARBA00023125"/>
    </source>
</evidence>
<name>W8TGB9_PEPAC</name>
<evidence type="ECO:0000256" key="2">
    <source>
        <dbReference type="ARBA" id="ARBA00022478"/>
    </source>
</evidence>
<dbReference type="eggNOG" id="COG1508">
    <property type="taxonomic scope" value="Bacteria"/>
</dbReference>
<dbReference type="PROSITE" id="PS50044">
    <property type="entry name" value="SIGMA54_3"/>
    <property type="match status" value="1"/>
</dbReference>
<dbReference type="InterPro" id="IPR000394">
    <property type="entry name" value="RNA_pol_sigma_54"/>
</dbReference>
<keyword evidence="2" id="KW-0240">DNA-directed RNA polymerase</keyword>
<dbReference type="InterPro" id="IPR007634">
    <property type="entry name" value="RNA_pol_sigma_54_DNA-bd"/>
</dbReference>
<dbReference type="GO" id="GO:0001216">
    <property type="term" value="F:DNA-binding transcription activator activity"/>
    <property type="evidence" value="ECO:0007669"/>
    <property type="project" value="InterPro"/>
</dbReference>
<keyword evidence="6" id="KW-0731">Sigma factor</keyword>
<dbReference type="AlphaFoldDB" id="W8TGB9"/>
<dbReference type="EMBL" id="CP007452">
    <property type="protein sequence ID" value="AHM56878.1"/>
    <property type="molecule type" value="Genomic_DNA"/>
</dbReference>
<dbReference type="Pfam" id="PF04963">
    <property type="entry name" value="Sigma54_CBD"/>
    <property type="match status" value="1"/>
</dbReference>
<evidence type="ECO:0000256" key="1">
    <source>
        <dbReference type="ARBA" id="ARBA00008798"/>
    </source>
</evidence>
<proteinExistence type="inferred from homology"/>
<evidence type="ECO:0000256" key="3">
    <source>
        <dbReference type="ARBA" id="ARBA00022679"/>
    </source>
</evidence>
<accession>W8TGB9</accession>
<dbReference type="Proteomes" id="UP000019591">
    <property type="component" value="Chromosome"/>
</dbReference>
<keyword evidence="5" id="KW-0805">Transcription regulation</keyword>
<dbReference type="Gene3D" id="1.10.10.60">
    <property type="entry name" value="Homeodomain-like"/>
    <property type="match status" value="1"/>
</dbReference>